<comment type="caution">
    <text evidence="2">The sequence shown here is derived from an EMBL/GenBank/DDBJ whole genome shotgun (WGS) entry which is preliminary data.</text>
</comment>
<feature type="chain" id="PRO_5042000887" description="Secreted protein" evidence="1">
    <location>
        <begin position="27"/>
        <end position="122"/>
    </location>
</feature>
<accession>A0AAD6T4G2</accession>
<sequence length="122" mass="13437">MRGWSRTWVKFALMVGYRTWLDGALAKVKSPFPLGSTLNTGWRGMMTFSASTGTLGKYAPEGYPSWNCPLMMLICLPATSGLHLPARSCIAIAVVPELARRREVRREATESILNSVADESSQ</sequence>
<evidence type="ECO:0008006" key="4">
    <source>
        <dbReference type="Google" id="ProtNLM"/>
    </source>
</evidence>
<reference evidence="2" key="1">
    <citation type="submission" date="2023-03" db="EMBL/GenBank/DDBJ databases">
        <title>Massive genome expansion in bonnet fungi (Mycena s.s.) driven by repeated elements and novel gene families across ecological guilds.</title>
        <authorList>
            <consortium name="Lawrence Berkeley National Laboratory"/>
            <person name="Harder C.B."/>
            <person name="Miyauchi S."/>
            <person name="Viragh M."/>
            <person name="Kuo A."/>
            <person name="Thoen E."/>
            <person name="Andreopoulos B."/>
            <person name="Lu D."/>
            <person name="Skrede I."/>
            <person name="Drula E."/>
            <person name="Henrissat B."/>
            <person name="Morin E."/>
            <person name="Kohler A."/>
            <person name="Barry K."/>
            <person name="LaButti K."/>
            <person name="Morin E."/>
            <person name="Salamov A."/>
            <person name="Lipzen A."/>
            <person name="Mereny Z."/>
            <person name="Hegedus B."/>
            <person name="Baldrian P."/>
            <person name="Stursova M."/>
            <person name="Weitz H."/>
            <person name="Taylor A."/>
            <person name="Grigoriev I.V."/>
            <person name="Nagy L.G."/>
            <person name="Martin F."/>
            <person name="Kauserud H."/>
        </authorList>
    </citation>
    <scope>NUCLEOTIDE SEQUENCE</scope>
    <source>
        <strain evidence="2">CBHHK200</strain>
    </source>
</reference>
<proteinExistence type="predicted"/>
<gene>
    <name evidence="2" type="ORF">C8F04DRAFT_1093543</name>
</gene>
<feature type="signal peptide" evidence="1">
    <location>
        <begin position="1"/>
        <end position="26"/>
    </location>
</feature>
<keyword evidence="3" id="KW-1185">Reference proteome</keyword>
<keyword evidence="1" id="KW-0732">Signal</keyword>
<dbReference type="Proteomes" id="UP001218188">
    <property type="component" value="Unassembled WGS sequence"/>
</dbReference>
<name>A0AAD6T4G2_9AGAR</name>
<protein>
    <recommendedName>
        <fullName evidence="4">Secreted protein</fullName>
    </recommendedName>
</protein>
<evidence type="ECO:0000313" key="2">
    <source>
        <dbReference type="EMBL" id="KAJ7037107.1"/>
    </source>
</evidence>
<dbReference type="AlphaFoldDB" id="A0AAD6T4G2"/>
<evidence type="ECO:0000256" key="1">
    <source>
        <dbReference type="SAM" id="SignalP"/>
    </source>
</evidence>
<organism evidence="2 3">
    <name type="scientific">Mycena alexandri</name>
    <dbReference type="NCBI Taxonomy" id="1745969"/>
    <lineage>
        <taxon>Eukaryota</taxon>
        <taxon>Fungi</taxon>
        <taxon>Dikarya</taxon>
        <taxon>Basidiomycota</taxon>
        <taxon>Agaricomycotina</taxon>
        <taxon>Agaricomycetes</taxon>
        <taxon>Agaricomycetidae</taxon>
        <taxon>Agaricales</taxon>
        <taxon>Marasmiineae</taxon>
        <taxon>Mycenaceae</taxon>
        <taxon>Mycena</taxon>
    </lineage>
</organism>
<dbReference type="EMBL" id="JARJCM010000039">
    <property type="protein sequence ID" value="KAJ7037107.1"/>
    <property type="molecule type" value="Genomic_DNA"/>
</dbReference>
<evidence type="ECO:0000313" key="3">
    <source>
        <dbReference type="Proteomes" id="UP001218188"/>
    </source>
</evidence>